<comment type="caution">
    <text evidence="2">The sequence shown here is derived from an EMBL/GenBank/DDBJ whole genome shotgun (WGS) entry which is preliminary data.</text>
</comment>
<dbReference type="PANTHER" id="PTHR38008">
    <property type="entry name" value="HEMOLYSIN-RELATED"/>
    <property type="match status" value="1"/>
</dbReference>
<dbReference type="AlphaFoldDB" id="A0A2A7U4E6"/>
<dbReference type="EMBL" id="PDDV01000013">
    <property type="protein sequence ID" value="PEH73113.1"/>
    <property type="molecule type" value="Genomic_DNA"/>
</dbReference>
<dbReference type="Pfam" id="PF03891">
    <property type="entry name" value="DUF333"/>
    <property type="match status" value="1"/>
</dbReference>
<dbReference type="Proteomes" id="UP000219788">
    <property type="component" value="Unassembled WGS sequence"/>
</dbReference>
<organism evidence="2 3">
    <name type="scientific">Edwardsiella tarda</name>
    <dbReference type="NCBI Taxonomy" id="636"/>
    <lineage>
        <taxon>Bacteria</taxon>
        <taxon>Pseudomonadati</taxon>
        <taxon>Pseudomonadota</taxon>
        <taxon>Gammaproteobacteria</taxon>
        <taxon>Enterobacterales</taxon>
        <taxon>Hafniaceae</taxon>
        <taxon>Edwardsiella</taxon>
    </lineage>
</organism>
<dbReference type="GeneID" id="93123698"/>
<feature type="signal peptide" evidence="1">
    <location>
        <begin position="1"/>
        <end position="17"/>
    </location>
</feature>
<dbReference type="STRING" id="636.AAW15_10200"/>
<dbReference type="InterPro" id="IPR005590">
    <property type="entry name" value="DUF333"/>
</dbReference>
<dbReference type="OrthoDB" id="148878at2"/>
<name>A0A2A7U4E6_EDWTA</name>
<gene>
    <name evidence="2" type="ORF">CRM76_14805</name>
</gene>
<protein>
    <submittedName>
        <fullName evidence="2">DUF333 domain-containing protein</fullName>
    </submittedName>
</protein>
<dbReference type="PROSITE" id="PS51257">
    <property type="entry name" value="PROKAR_LIPOPROTEIN"/>
    <property type="match status" value="1"/>
</dbReference>
<dbReference type="PANTHER" id="PTHR38008:SF2">
    <property type="entry name" value="HEMOLYSIN"/>
    <property type="match status" value="1"/>
</dbReference>
<keyword evidence="1" id="KW-0732">Signal</keyword>
<accession>A0A2A7U4E6</accession>
<evidence type="ECO:0000313" key="3">
    <source>
        <dbReference type="Proteomes" id="UP000219788"/>
    </source>
</evidence>
<reference evidence="3" key="1">
    <citation type="submission" date="2017-09" db="EMBL/GenBank/DDBJ databases">
        <title>FDA dAtabase for Regulatory Grade micrObial Sequences (FDA-ARGOS): Supporting development and validation of Infectious Disease Dx tests.</title>
        <authorList>
            <person name="Goldberg B."/>
            <person name="Campos J."/>
            <person name="Tallon L."/>
            <person name="Sadzewicz L."/>
            <person name="Ott S."/>
            <person name="Zhao X."/>
            <person name="Nagaraj S."/>
            <person name="Vavikolanu K."/>
            <person name="Aluvathingal J."/>
            <person name="Nadendla S."/>
            <person name="Geyer C."/>
            <person name="Sichtig H."/>
        </authorList>
    </citation>
    <scope>NUCLEOTIDE SEQUENCE [LARGE SCALE GENOMIC DNA]</scope>
    <source>
        <strain evidence="3">FDAARGOS_370</strain>
    </source>
</reference>
<sequence length="79" mass="8568">MKRMLALLGVVMVSGCAATSTPEQPSPIGMANPAARYCSDQGGKLIPVETAQGQRNDCLLPSGERLDEWALYRRAHPQR</sequence>
<dbReference type="RefSeq" id="WP_005292981.1">
    <property type="nucleotide sequence ID" value="NZ_CP011359.2"/>
</dbReference>
<evidence type="ECO:0000256" key="1">
    <source>
        <dbReference type="SAM" id="SignalP"/>
    </source>
</evidence>
<proteinExistence type="predicted"/>
<feature type="chain" id="PRO_5012585996" evidence="1">
    <location>
        <begin position="18"/>
        <end position="79"/>
    </location>
</feature>
<evidence type="ECO:0000313" key="2">
    <source>
        <dbReference type="EMBL" id="PEH73113.1"/>
    </source>
</evidence>